<dbReference type="PRINTS" id="PR00413">
    <property type="entry name" value="HADHALOGNASE"/>
</dbReference>
<dbReference type="InterPro" id="IPR036412">
    <property type="entry name" value="HAD-like_sf"/>
</dbReference>
<proteinExistence type="inferred from homology"/>
<dbReference type="EC" id="5.4.2.6" evidence="2"/>
<dbReference type="PANTHER" id="PTHR18901:SF38">
    <property type="entry name" value="PSEUDOURIDINE-5'-PHOSPHATASE"/>
    <property type="match status" value="1"/>
</dbReference>
<protein>
    <submittedName>
        <fullName evidence="2">Beta-phosphoglucomutase</fullName>
        <ecNumber evidence="2">5.4.2.6</ecNumber>
    </submittedName>
</protein>
<dbReference type="EMBL" id="JAUSWN010000002">
    <property type="protein sequence ID" value="MDQ0478695.1"/>
    <property type="molecule type" value="Genomic_DNA"/>
</dbReference>
<dbReference type="NCBIfam" id="TIGR01549">
    <property type="entry name" value="HAD-SF-IA-v1"/>
    <property type="match status" value="1"/>
</dbReference>
<dbReference type="SFLD" id="SFLDG01135">
    <property type="entry name" value="C1.5.6:_HAD__Beta-PGM__Phospha"/>
    <property type="match status" value="1"/>
</dbReference>
<dbReference type="InterPro" id="IPR010976">
    <property type="entry name" value="B-phosphoglucomutase_hydrolase"/>
</dbReference>
<dbReference type="InterPro" id="IPR023198">
    <property type="entry name" value="PGP-like_dom2"/>
</dbReference>
<organism evidence="2 3">
    <name type="scientific">Hathewaya limosa</name>
    <name type="common">Clostridium limosum</name>
    <dbReference type="NCBI Taxonomy" id="1536"/>
    <lineage>
        <taxon>Bacteria</taxon>
        <taxon>Bacillati</taxon>
        <taxon>Bacillota</taxon>
        <taxon>Clostridia</taxon>
        <taxon>Eubacteriales</taxon>
        <taxon>Clostridiaceae</taxon>
        <taxon>Hathewaya</taxon>
    </lineage>
</organism>
<keyword evidence="3" id="KW-1185">Reference proteome</keyword>
<keyword evidence="2" id="KW-0413">Isomerase</keyword>
<dbReference type="Gene3D" id="1.10.150.240">
    <property type="entry name" value="Putative phosphatase, domain 2"/>
    <property type="match status" value="1"/>
</dbReference>
<evidence type="ECO:0000313" key="2">
    <source>
        <dbReference type="EMBL" id="MDQ0478695.1"/>
    </source>
</evidence>
<evidence type="ECO:0000256" key="1">
    <source>
        <dbReference type="ARBA" id="ARBA00006171"/>
    </source>
</evidence>
<dbReference type="CDD" id="cd02598">
    <property type="entry name" value="HAD_BPGM"/>
    <property type="match status" value="1"/>
</dbReference>
<reference evidence="2 3" key="1">
    <citation type="submission" date="2023-07" db="EMBL/GenBank/DDBJ databases">
        <title>Genomic Encyclopedia of Type Strains, Phase IV (KMG-IV): sequencing the most valuable type-strain genomes for metagenomic binning, comparative biology and taxonomic classification.</title>
        <authorList>
            <person name="Goeker M."/>
        </authorList>
    </citation>
    <scope>NUCLEOTIDE SEQUENCE [LARGE SCALE GENOMIC DNA]</scope>
    <source>
        <strain evidence="2 3">DSM 1400</strain>
    </source>
</reference>
<dbReference type="Pfam" id="PF00702">
    <property type="entry name" value="Hydrolase"/>
    <property type="match status" value="1"/>
</dbReference>
<dbReference type="Gene3D" id="3.40.50.1000">
    <property type="entry name" value="HAD superfamily/HAD-like"/>
    <property type="match status" value="1"/>
</dbReference>
<dbReference type="SFLD" id="SFLDG01129">
    <property type="entry name" value="C1.5:_HAD__Beta-PGM__Phosphata"/>
    <property type="match status" value="1"/>
</dbReference>
<comment type="similarity">
    <text evidence="1">Belongs to the HAD-like hydrolase superfamily. CbbY/CbbZ/Gph/YieH family.</text>
</comment>
<dbReference type="InterPro" id="IPR010972">
    <property type="entry name" value="Beta-PGM"/>
</dbReference>
<dbReference type="InterPro" id="IPR006439">
    <property type="entry name" value="HAD-SF_hydro_IA"/>
</dbReference>
<gene>
    <name evidence="2" type="ORF">QOZ93_000404</name>
</gene>
<dbReference type="NCBIfam" id="TIGR02009">
    <property type="entry name" value="PGMB-YQAB-SF"/>
    <property type="match status" value="1"/>
</dbReference>
<comment type="caution">
    <text evidence="2">The sequence shown here is derived from an EMBL/GenBank/DDBJ whole genome shotgun (WGS) entry which is preliminary data.</text>
</comment>
<dbReference type="NCBIfam" id="TIGR01990">
    <property type="entry name" value="bPGM"/>
    <property type="match status" value="1"/>
</dbReference>
<dbReference type="RefSeq" id="WP_307354923.1">
    <property type="nucleotide sequence ID" value="NZ_BAAACJ010000008.1"/>
</dbReference>
<name>A0ABU0JNP6_HATLI</name>
<accession>A0ABU0JNP6</accession>
<dbReference type="SUPFAM" id="SSF56784">
    <property type="entry name" value="HAD-like"/>
    <property type="match status" value="1"/>
</dbReference>
<dbReference type="Proteomes" id="UP001224418">
    <property type="component" value="Unassembled WGS sequence"/>
</dbReference>
<dbReference type="GO" id="GO:0008801">
    <property type="term" value="F:beta-phosphoglucomutase activity"/>
    <property type="evidence" value="ECO:0007669"/>
    <property type="project" value="UniProtKB-EC"/>
</dbReference>
<dbReference type="PANTHER" id="PTHR18901">
    <property type="entry name" value="2-DEOXYGLUCOSE-6-PHOSPHATE PHOSPHATASE 2"/>
    <property type="match status" value="1"/>
</dbReference>
<dbReference type="NCBIfam" id="TIGR01509">
    <property type="entry name" value="HAD-SF-IA-v3"/>
    <property type="match status" value="1"/>
</dbReference>
<dbReference type="SFLD" id="SFLDS00003">
    <property type="entry name" value="Haloacid_Dehalogenase"/>
    <property type="match status" value="1"/>
</dbReference>
<dbReference type="InterPro" id="IPR023214">
    <property type="entry name" value="HAD_sf"/>
</dbReference>
<sequence length="216" mass="24224">MTIKAVIFDLDGVIVTTDHFHYKAWKQLSDDEGIYFDKEINQRLRGISRMDSLNILLEKSSKTYSKEEKKELAERKNNYYKKLIKTLTPKDILPGVKDLIEALKLNNIKIAIGSSSKNSPAILQYIGLYETFDVIIDGNQISHSKPNPEVFLKAAKKLRIDPKDCLVIEDAKAGVQAAIEGGMKVLAVGFAATCCKKSTLCKKDLTQICIKDMLNI</sequence>
<evidence type="ECO:0000313" key="3">
    <source>
        <dbReference type="Proteomes" id="UP001224418"/>
    </source>
</evidence>